<feature type="compositionally biased region" description="Gly residues" evidence="6">
    <location>
        <begin position="20"/>
        <end position="64"/>
    </location>
</feature>
<gene>
    <name evidence="7" type="ORF">GCM10011509_12090</name>
</gene>
<proteinExistence type="inferred from homology"/>
<evidence type="ECO:0000256" key="6">
    <source>
        <dbReference type="SAM" id="MobiDB-lite"/>
    </source>
</evidence>
<feature type="region of interest" description="Disordered" evidence="6">
    <location>
        <begin position="948"/>
        <end position="993"/>
    </location>
</feature>
<feature type="region of interest" description="Disordered" evidence="6">
    <location>
        <begin position="1"/>
        <end position="65"/>
    </location>
</feature>
<comment type="subcellular location">
    <subcellularLocation>
        <location evidence="5">Cell membrane</location>
        <topology evidence="5">Multi-pass membrane protein</topology>
    </subcellularLocation>
</comment>
<keyword evidence="4 5" id="KW-0472">Membrane</keyword>
<feature type="transmembrane region" description="Helical" evidence="5">
    <location>
        <begin position="219"/>
        <end position="245"/>
    </location>
</feature>
<dbReference type="Pfam" id="PF03699">
    <property type="entry name" value="UPF0182"/>
    <property type="match status" value="1"/>
</dbReference>
<dbReference type="Proteomes" id="UP000662111">
    <property type="component" value="Unassembled WGS sequence"/>
</dbReference>
<feature type="transmembrane region" description="Helical" evidence="5">
    <location>
        <begin position="117"/>
        <end position="137"/>
    </location>
</feature>
<dbReference type="RefSeq" id="WP_084617092.1">
    <property type="nucleotide sequence ID" value="NZ_BMLB01000002.1"/>
</dbReference>
<feature type="compositionally biased region" description="Acidic residues" evidence="6">
    <location>
        <begin position="971"/>
        <end position="983"/>
    </location>
</feature>
<evidence type="ECO:0000256" key="2">
    <source>
        <dbReference type="ARBA" id="ARBA00022692"/>
    </source>
</evidence>
<feature type="transmembrane region" description="Helical" evidence="5">
    <location>
        <begin position="339"/>
        <end position="359"/>
    </location>
</feature>
<keyword evidence="1 5" id="KW-1003">Cell membrane</keyword>
<evidence type="ECO:0000256" key="1">
    <source>
        <dbReference type="ARBA" id="ARBA00022475"/>
    </source>
</evidence>
<reference evidence="8" key="1">
    <citation type="journal article" date="2019" name="Int. J. Syst. Evol. Microbiol.">
        <title>The Global Catalogue of Microorganisms (GCM) 10K type strain sequencing project: providing services to taxonomists for standard genome sequencing and annotation.</title>
        <authorList>
            <consortium name="The Broad Institute Genomics Platform"/>
            <consortium name="The Broad Institute Genome Sequencing Center for Infectious Disease"/>
            <person name="Wu L."/>
            <person name="Ma J."/>
        </authorList>
    </citation>
    <scope>NUCLEOTIDE SEQUENCE [LARGE SCALE GENOMIC DNA]</scope>
    <source>
        <strain evidence="8">CGMCC 1.5362</strain>
    </source>
</reference>
<protein>
    <recommendedName>
        <fullName evidence="5">UPF0182 protein GCM10011509_12090</fullName>
    </recommendedName>
</protein>
<comment type="similarity">
    <text evidence="5">Belongs to the UPF0182 family.</text>
</comment>
<evidence type="ECO:0000313" key="7">
    <source>
        <dbReference type="EMBL" id="GGK65450.1"/>
    </source>
</evidence>
<evidence type="ECO:0000256" key="5">
    <source>
        <dbReference type="HAMAP-Rule" id="MF_01600"/>
    </source>
</evidence>
<comment type="caution">
    <text evidence="7">The sequence shown here is derived from an EMBL/GenBank/DDBJ whole genome shotgun (WGS) entry which is preliminary data.</text>
</comment>
<dbReference type="InterPro" id="IPR005372">
    <property type="entry name" value="UPF0182"/>
</dbReference>
<accession>A0ABQ2F5Z6</accession>
<feature type="region of interest" description="Disordered" evidence="6">
    <location>
        <begin position="1029"/>
        <end position="1057"/>
    </location>
</feature>
<keyword evidence="2 5" id="KW-0812">Transmembrane</keyword>
<dbReference type="HAMAP" id="MF_01600">
    <property type="entry name" value="UPF0182"/>
    <property type="match status" value="1"/>
</dbReference>
<feature type="transmembrane region" description="Helical" evidence="5">
    <location>
        <begin position="265"/>
        <end position="284"/>
    </location>
</feature>
<dbReference type="PANTHER" id="PTHR39344:SF1">
    <property type="entry name" value="UPF0182 PROTEIN SLL1060"/>
    <property type="match status" value="1"/>
</dbReference>
<keyword evidence="3 5" id="KW-1133">Transmembrane helix</keyword>
<evidence type="ECO:0000313" key="8">
    <source>
        <dbReference type="Proteomes" id="UP000662111"/>
    </source>
</evidence>
<feature type="transmembrane region" description="Helical" evidence="5">
    <location>
        <begin position="166"/>
        <end position="187"/>
    </location>
</feature>
<evidence type="ECO:0000256" key="3">
    <source>
        <dbReference type="ARBA" id="ARBA00022989"/>
    </source>
</evidence>
<feature type="transmembrane region" description="Helical" evidence="5">
    <location>
        <begin position="75"/>
        <end position="97"/>
    </location>
</feature>
<dbReference type="EMBL" id="BMLB01000002">
    <property type="protein sequence ID" value="GGK65450.1"/>
    <property type="molecule type" value="Genomic_DNA"/>
</dbReference>
<feature type="transmembrane region" description="Helical" evidence="5">
    <location>
        <begin position="313"/>
        <end position="332"/>
    </location>
</feature>
<organism evidence="7 8">
    <name type="scientific">Ornithinimicrobium pekingense</name>
    <dbReference type="NCBI Taxonomy" id="384677"/>
    <lineage>
        <taxon>Bacteria</taxon>
        <taxon>Bacillati</taxon>
        <taxon>Actinomycetota</taxon>
        <taxon>Actinomycetes</taxon>
        <taxon>Micrococcales</taxon>
        <taxon>Ornithinimicrobiaceae</taxon>
        <taxon>Ornithinimicrobium</taxon>
    </lineage>
</organism>
<keyword evidence="8" id="KW-1185">Reference proteome</keyword>
<sequence length="1057" mass="113264">MSQQGNDPDRDEPSGPPPGGGTGPGGRGAGPFGAGFGGAGGGVPPTGGRPAGPGRPGGPGGPGVLGRRSRLIPTVLVLLGVLAVIGWGATLWTEFLWYESVGFRHVLTTRLLTQAGLLLGAGALTAAAVWSGLWLAWRHRPVYAPSTPEQAALDRYRSALDPMRKLVFVAVPLLLGAFTGTAAASQWQTVLLFVHRQPFGVEDPEFGIDVGFFVFSLPFWQMLVSFATLVLGLSLIGALLTHYIYGGLQLQGGPGTSRTTPAARVHLATVLALILLVRAGGYWIERYTLSMTEHARITGMQYTDVNAVLPTRSILAVAALLCAAFFVATIWTRTWRLPLISLAGLLVVALLLGGAYPALVQQLRVVPSEAQLETPYIARAIDSTLAAYDLEDLEKIDYNAETEAEPGQLRSDAETIPGIRIVDPSVVSPTFRQLQGVRNYYQFADALDVDSYEVDGEMVDTVIAVRELNQEGISAGQRNWVNDHTVYTHGFGVVAAYGNRRSAEGEPVFYERNIPPVGGLGEYEPRIYFGEASPIYSIVGAPEGQAPRELDYPASGQEEGTGEVRNTYAGAGGVPIGDVARRAAYAIKYRHLEILLSDSVNSESVMLDHRMPRERVERVAPWLRLDGNPYPAVVDGRVLWIVDGYTVSSRYPYSQLEELGEATADSLQVGAENIQSIGQGRVNYIRNSVKATVDAYDGTVTLYEWDEEDPLLMAWSQAFDGSVQPMSAISADLMSHFRYPEDLFKVQRQVLSRYHVQDAGSFFTGQDFWAVSEDPTVEGEFKPDIPPYYLSVAMPGQEEPTFSLTTTYIPAGSERQNLTGYLAVDADAGETEGQPREDYGKLRMLVLPRETTVRGPGQFQNEVNSSNEGSEAFDVTLSQFLNLNRQQGSQVTIGNLLTLPVGDGLLYVEPVYVQSQGGSSYPLQRVVVAAFGNELGWSDTLDGALDELFGGDSGATAGDAGDEGPTQSPSPDEEPADPGDGGEPEPSGDLATAVADIEQAYAEGQAALEAGDWQAYGEAQERLQDAIRRAVAASPEGGSVTVPGGGGTDDASQTSAP</sequence>
<name>A0ABQ2F5Z6_9MICO</name>
<dbReference type="PANTHER" id="PTHR39344">
    <property type="entry name" value="UPF0182 PROTEIN SLL1060"/>
    <property type="match status" value="1"/>
</dbReference>
<evidence type="ECO:0000256" key="4">
    <source>
        <dbReference type="ARBA" id="ARBA00023136"/>
    </source>
</evidence>